<sequence length="277" mass="30261">MLKFSVLVDDEVNLPGCLPERGLALLLECDGLRVLFDSGRGRALRHNAAVMGVDLGSLTHVVLSHGHYDHVGGIGSLPVYPDPIPLIACPDVFNERGYFLPLLPRRYNLYRLSGELDPQQLAARGLLPHCSAEPVWLSERLVFLGSILRRDQARPSLLGYMVRGGRVEKDLISDDSALVYKSEQGLIVFIGCGHAGVENIVQRAREVCADDRVHAVIGGLHLKFSGPRRAAALGSYLQREGVGSLFACHCTGKRKVGLPRQTQIGAGFEHVFPSQKQ</sequence>
<dbReference type="InterPro" id="IPR036866">
    <property type="entry name" value="RibonucZ/Hydroxyglut_hydro"/>
</dbReference>
<dbReference type="SUPFAM" id="SSF56281">
    <property type="entry name" value="Metallo-hydrolase/oxidoreductase"/>
    <property type="match status" value="1"/>
</dbReference>
<organism evidence="2 3">
    <name type="scientific">Aeromonas media</name>
    <dbReference type="NCBI Taxonomy" id="651"/>
    <lineage>
        <taxon>Bacteria</taxon>
        <taxon>Pseudomonadati</taxon>
        <taxon>Pseudomonadota</taxon>
        <taxon>Gammaproteobacteria</taxon>
        <taxon>Aeromonadales</taxon>
        <taxon>Aeromonadaceae</taxon>
        <taxon>Aeromonas</taxon>
    </lineage>
</organism>
<name>A0AAP6GD62_AERME</name>
<dbReference type="PANTHER" id="PTHR13754">
    <property type="entry name" value="METALLO-BETA-LACTAMASE SUPERFAMILY PROTEIN"/>
    <property type="match status" value="1"/>
</dbReference>
<protein>
    <submittedName>
        <fullName evidence="2">MBL fold metallo-hydrolase</fullName>
    </submittedName>
</protein>
<dbReference type="EMBL" id="JAWZXF010000014">
    <property type="protein sequence ID" value="MDX7922983.1"/>
    <property type="molecule type" value="Genomic_DNA"/>
</dbReference>
<feature type="domain" description="Metallo-beta-lactamase" evidence="1">
    <location>
        <begin position="23"/>
        <end position="78"/>
    </location>
</feature>
<reference evidence="2" key="1">
    <citation type="submission" date="2023-11" db="EMBL/GenBank/DDBJ databases">
        <title>WGS of Aeromonas in Northern Israel.</title>
        <authorList>
            <person name="Hershko Y."/>
        </authorList>
    </citation>
    <scope>NUCLEOTIDE SEQUENCE</scope>
    <source>
        <strain evidence="2">02297</strain>
    </source>
</reference>
<dbReference type="AlphaFoldDB" id="A0AAP6GD62"/>
<dbReference type="InterPro" id="IPR001279">
    <property type="entry name" value="Metallo-B-lactamas"/>
</dbReference>
<dbReference type="InterPro" id="IPR052926">
    <property type="entry name" value="Metallo-beta-lactamase_dom"/>
</dbReference>
<accession>A0AAP6GD62</accession>
<dbReference type="Pfam" id="PF00753">
    <property type="entry name" value="Lactamase_B"/>
    <property type="match status" value="1"/>
</dbReference>
<dbReference type="GO" id="GO:0016740">
    <property type="term" value="F:transferase activity"/>
    <property type="evidence" value="ECO:0007669"/>
    <property type="project" value="TreeGrafter"/>
</dbReference>
<gene>
    <name evidence="2" type="ORF">SJS82_13710</name>
</gene>
<dbReference type="InterPro" id="IPR041712">
    <property type="entry name" value="DHPS-like_MBL-fold"/>
</dbReference>
<dbReference type="Proteomes" id="UP001285835">
    <property type="component" value="Unassembled WGS sequence"/>
</dbReference>
<proteinExistence type="predicted"/>
<dbReference type="PANTHER" id="PTHR13754:SF13">
    <property type="entry name" value="METALLO-BETA-LACTAMASE SUPERFAMILY PROTEIN (AFU_ORTHOLOGUE AFUA_3G07630)"/>
    <property type="match status" value="1"/>
</dbReference>
<dbReference type="RefSeq" id="WP_319917417.1">
    <property type="nucleotide sequence ID" value="NZ_JAWZXF010000014.1"/>
</dbReference>
<evidence type="ECO:0000259" key="1">
    <source>
        <dbReference type="Pfam" id="PF00753"/>
    </source>
</evidence>
<dbReference type="CDD" id="cd07713">
    <property type="entry name" value="DHPS-like_MBL-fold"/>
    <property type="match status" value="1"/>
</dbReference>
<comment type="caution">
    <text evidence="2">The sequence shown here is derived from an EMBL/GenBank/DDBJ whole genome shotgun (WGS) entry which is preliminary data.</text>
</comment>
<dbReference type="Gene3D" id="3.60.15.10">
    <property type="entry name" value="Ribonuclease Z/Hydroxyacylglutathione hydrolase-like"/>
    <property type="match status" value="1"/>
</dbReference>
<evidence type="ECO:0000313" key="3">
    <source>
        <dbReference type="Proteomes" id="UP001285835"/>
    </source>
</evidence>
<evidence type="ECO:0000313" key="2">
    <source>
        <dbReference type="EMBL" id="MDX7922983.1"/>
    </source>
</evidence>